<reference evidence="9" key="1">
    <citation type="submission" date="2021-02" db="EMBL/GenBank/DDBJ databases">
        <authorList>
            <person name="Dougan E. K."/>
            <person name="Rhodes N."/>
            <person name="Thang M."/>
            <person name="Chan C."/>
        </authorList>
    </citation>
    <scope>NUCLEOTIDE SEQUENCE</scope>
</reference>
<dbReference type="SUPFAM" id="SSF47323">
    <property type="entry name" value="Anticodon-binding domain of a subclass of class I aminoacyl-tRNA synthetases"/>
    <property type="match status" value="1"/>
</dbReference>
<feature type="compositionally biased region" description="Basic and acidic residues" evidence="7">
    <location>
        <begin position="148"/>
        <end position="165"/>
    </location>
</feature>
<dbReference type="InterPro" id="IPR015413">
    <property type="entry name" value="Methionyl/Leucyl_tRNA_Synth"/>
</dbReference>
<evidence type="ECO:0000256" key="3">
    <source>
        <dbReference type="ARBA" id="ARBA00022840"/>
    </source>
</evidence>
<organism evidence="9 10">
    <name type="scientific">Polarella glacialis</name>
    <name type="common">Dinoflagellate</name>
    <dbReference type="NCBI Taxonomy" id="89957"/>
    <lineage>
        <taxon>Eukaryota</taxon>
        <taxon>Sar</taxon>
        <taxon>Alveolata</taxon>
        <taxon>Dinophyceae</taxon>
        <taxon>Suessiales</taxon>
        <taxon>Suessiaceae</taxon>
        <taxon>Polarella</taxon>
    </lineage>
</organism>
<dbReference type="InterPro" id="IPR009080">
    <property type="entry name" value="tRNAsynth_Ia_anticodon-bd"/>
</dbReference>
<evidence type="ECO:0000256" key="5">
    <source>
        <dbReference type="ARBA" id="ARBA00023146"/>
    </source>
</evidence>
<dbReference type="PANTHER" id="PTHR43326:SF1">
    <property type="entry name" value="METHIONINE--TRNA LIGASE, MITOCHONDRIAL"/>
    <property type="match status" value="1"/>
</dbReference>
<keyword evidence="3 6" id="KW-0067">ATP-binding</keyword>
<comment type="caution">
    <text evidence="9">The sequence shown here is derived from an EMBL/GenBank/DDBJ whole genome shotgun (WGS) entry which is preliminary data.</text>
</comment>
<dbReference type="Pfam" id="PF09334">
    <property type="entry name" value="tRNA-synt_1g"/>
    <property type="match status" value="1"/>
</dbReference>
<feature type="domain" description="Methionyl/Leucyl tRNA synthetase" evidence="8">
    <location>
        <begin position="1"/>
        <end position="63"/>
    </location>
</feature>
<evidence type="ECO:0000256" key="2">
    <source>
        <dbReference type="ARBA" id="ARBA00022741"/>
    </source>
</evidence>
<dbReference type="OrthoDB" id="24670at2759"/>
<protein>
    <recommendedName>
        <fullName evidence="8">Methionyl/Leucyl tRNA synthetase domain-containing protein</fullName>
    </recommendedName>
</protein>
<dbReference type="GO" id="GO:0005524">
    <property type="term" value="F:ATP binding"/>
    <property type="evidence" value="ECO:0007669"/>
    <property type="project" value="UniProtKB-KW"/>
</dbReference>
<dbReference type="SUPFAM" id="SSF52374">
    <property type="entry name" value="Nucleotidylyl transferase"/>
    <property type="match status" value="1"/>
</dbReference>
<evidence type="ECO:0000256" key="6">
    <source>
        <dbReference type="RuleBase" id="RU363039"/>
    </source>
</evidence>
<evidence type="ECO:0000259" key="8">
    <source>
        <dbReference type="Pfam" id="PF09334"/>
    </source>
</evidence>
<evidence type="ECO:0000256" key="1">
    <source>
        <dbReference type="ARBA" id="ARBA00022598"/>
    </source>
</evidence>
<evidence type="ECO:0000256" key="4">
    <source>
        <dbReference type="ARBA" id="ARBA00022917"/>
    </source>
</evidence>
<proteinExistence type="inferred from homology"/>
<dbReference type="PANTHER" id="PTHR43326">
    <property type="entry name" value="METHIONYL-TRNA SYNTHETASE"/>
    <property type="match status" value="1"/>
</dbReference>
<dbReference type="AlphaFoldDB" id="A0A813FI85"/>
<comment type="similarity">
    <text evidence="6">Belongs to the class-I aminoacyl-tRNA synthetase family.</text>
</comment>
<dbReference type="GO" id="GO:0004825">
    <property type="term" value="F:methionine-tRNA ligase activity"/>
    <property type="evidence" value="ECO:0007669"/>
    <property type="project" value="InterPro"/>
</dbReference>
<dbReference type="Proteomes" id="UP000654075">
    <property type="component" value="Unassembled WGS sequence"/>
</dbReference>
<keyword evidence="4 6" id="KW-0648">Protein biosynthesis</keyword>
<feature type="region of interest" description="Disordered" evidence="7">
    <location>
        <begin position="148"/>
        <end position="212"/>
    </location>
</feature>
<dbReference type="EMBL" id="CAJNNV010025036">
    <property type="protein sequence ID" value="CAE8611634.1"/>
    <property type="molecule type" value="Genomic_DNA"/>
</dbReference>
<gene>
    <name evidence="9" type="ORF">PGLA1383_LOCUS29436</name>
</gene>
<keyword evidence="2 6" id="KW-0547">Nucleotide-binding</keyword>
<keyword evidence="10" id="KW-1185">Reference proteome</keyword>
<dbReference type="InterPro" id="IPR014729">
    <property type="entry name" value="Rossmann-like_a/b/a_fold"/>
</dbReference>
<evidence type="ECO:0000256" key="7">
    <source>
        <dbReference type="SAM" id="MobiDB-lite"/>
    </source>
</evidence>
<dbReference type="InterPro" id="IPR023457">
    <property type="entry name" value="Met-tRNA_synth_2"/>
</dbReference>
<sequence>MGKSLGNVVEPLPLVDAFGADAVRFFFASCMNFGEDGDFSYEVFIKRVNSSLANELGNLVHRILTLCRKNLAKASSPLELLSASGKTREAAEEELAAHPVRCEALKACAASAACYECLDFPKAAEAALRIAGAANLRMTVIEPWAKLKKDSSAEGKETALRETTKTKTTTTTTTTPATTTTTTKTTTTTTTATTTTATATTTTSTQQTKGRG</sequence>
<evidence type="ECO:0000313" key="9">
    <source>
        <dbReference type="EMBL" id="CAE8611634.1"/>
    </source>
</evidence>
<keyword evidence="1 6" id="KW-0436">Ligase</keyword>
<dbReference type="Gene3D" id="1.10.730.10">
    <property type="entry name" value="Isoleucyl-tRNA Synthetase, Domain 1"/>
    <property type="match status" value="1"/>
</dbReference>
<evidence type="ECO:0000313" key="10">
    <source>
        <dbReference type="Proteomes" id="UP000654075"/>
    </source>
</evidence>
<dbReference type="GO" id="GO:0006431">
    <property type="term" value="P:methionyl-tRNA aminoacylation"/>
    <property type="evidence" value="ECO:0007669"/>
    <property type="project" value="TreeGrafter"/>
</dbReference>
<keyword evidence="5 6" id="KW-0030">Aminoacyl-tRNA synthetase</keyword>
<accession>A0A813FI85</accession>
<dbReference type="Gene3D" id="3.40.50.620">
    <property type="entry name" value="HUPs"/>
    <property type="match status" value="1"/>
</dbReference>
<name>A0A813FI85_POLGL</name>
<feature type="compositionally biased region" description="Low complexity" evidence="7">
    <location>
        <begin position="166"/>
        <end position="212"/>
    </location>
</feature>